<dbReference type="FunFam" id="2.40.50.40:FF:000006">
    <property type="entry name" value="Chromobox protein homolog 7"/>
    <property type="match status" value="1"/>
</dbReference>
<feature type="compositionally biased region" description="Polar residues" evidence="6">
    <location>
        <begin position="158"/>
        <end position="167"/>
    </location>
</feature>
<comment type="subcellular location">
    <subcellularLocation>
        <location evidence="1">Nucleus</location>
    </subcellularLocation>
</comment>
<dbReference type="GO" id="GO:0003682">
    <property type="term" value="F:chromatin binding"/>
    <property type="evidence" value="ECO:0007669"/>
    <property type="project" value="TreeGrafter"/>
</dbReference>
<keyword evidence="3" id="KW-0805">Transcription regulation</keyword>
<feature type="compositionally biased region" description="Basic residues" evidence="6">
    <location>
        <begin position="168"/>
        <end position="177"/>
    </location>
</feature>
<dbReference type="PRINTS" id="PR00504">
    <property type="entry name" value="CHROMODOMAIN"/>
</dbReference>
<comment type="caution">
    <text evidence="8">The sequence shown here is derived from an EMBL/GenBank/DDBJ whole genome shotgun (WGS) entry which is preliminary data.</text>
</comment>
<name>A0A8J4TTZ1_CLAMG</name>
<evidence type="ECO:0000256" key="2">
    <source>
        <dbReference type="ARBA" id="ARBA00022491"/>
    </source>
</evidence>
<dbReference type="PROSITE" id="PS00598">
    <property type="entry name" value="CHROMO_1"/>
    <property type="match status" value="1"/>
</dbReference>
<proteinExistence type="predicted"/>
<keyword evidence="9" id="KW-1185">Reference proteome</keyword>
<dbReference type="SUPFAM" id="SSF54160">
    <property type="entry name" value="Chromo domain-like"/>
    <property type="match status" value="1"/>
</dbReference>
<protein>
    <submittedName>
        <fullName evidence="8">Chromobox protein 8-like</fullName>
    </submittedName>
</protein>
<dbReference type="InterPro" id="IPR017984">
    <property type="entry name" value="Chromo_dom_subgr"/>
</dbReference>
<evidence type="ECO:0000256" key="3">
    <source>
        <dbReference type="ARBA" id="ARBA00023015"/>
    </source>
</evidence>
<dbReference type="AlphaFoldDB" id="A0A8J4TTZ1"/>
<dbReference type="InterPro" id="IPR000953">
    <property type="entry name" value="Chromo/chromo_shadow_dom"/>
</dbReference>
<dbReference type="SMART" id="SM00298">
    <property type="entry name" value="CHROMO"/>
    <property type="match status" value="1"/>
</dbReference>
<dbReference type="InterPro" id="IPR052458">
    <property type="entry name" value="PcG_PRC1-like_component"/>
</dbReference>
<feature type="domain" description="Chromo" evidence="7">
    <location>
        <begin position="11"/>
        <end position="69"/>
    </location>
</feature>
<dbReference type="InterPro" id="IPR023779">
    <property type="entry name" value="Chromodomain_CS"/>
</dbReference>
<feature type="region of interest" description="Disordered" evidence="6">
    <location>
        <begin position="129"/>
        <end position="190"/>
    </location>
</feature>
<evidence type="ECO:0000256" key="5">
    <source>
        <dbReference type="ARBA" id="ARBA00023242"/>
    </source>
</evidence>
<dbReference type="InterPro" id="IPR016197">
    <property type="entry name" value="Chromo-like_dom_sf"/>
</dbReference>
<sequence length="502" mass="56128">MELSAVGERVFAAESIIKRRIRRGRMEYLVKWKGWSQKYSTWEPEENILDERLFAAFEERERERELYGPKKRGPKPETFLLKAKAKAKAKSDDFRREMSREIRVSFPVAEPVVTPRAREGLRTVVPTIFPPSTVNRGESVRVRSPEPERRSRPPVSPTHSLMDSVNTPKKRGPKPKLRFPLSSPSGSCSPIEPVKRRADEHLSFSQAKISRPAHHPGETSNCNLIQLNQRFQAEPGKPQKQLSCGSSSTVAFGGALRKTAHDILGRATKHFSSGPSISYTKRKHLSKNSLFQHDDLPIDRLSPKYPMPQNLGDEDEESWMPCLTNMEKIIVTDITSAERKGEKICFCSLSGLMGSSLFGSVQQVRLRCAAGSVTWFSPRHALRVVLQPNVWSARHDVVCVKALQGFRGAAVYVEQPGGLDLLLQDGGSPEQVRCFRAHKTLSAAIFLQASPQSHAGPSVVGFRYELLRENSSAAEVRTSSMRAACRPCTDLEILNAICNSDF</sequence>
<keyword evidence="4" id="KW-0804">Transcription</keyword>
<reference evidence="8" key="1">
    <citation type="submission" date="2020-07" db="EMBL/GenBank/DDBJ databases">
        <title>Clarias magur genome sequencing, assembly and annotation.</title>
        <authorList>
            <person name="Kushwaha B."/>
            <person name="Kumar R."/>
            <person name="Das P."/>
            <person name="Joshi C.G."/>
            <person name="Kumar D."/>
            <person name="Nagpure N.S."/>
            <person name="Pandey M."/>
            <person name="Agarwal S."/>
            <person name="Srivastava S."/>
            <person name="Singh M."/>
            <person name="Sahoo L."/>
            <person name="Jayasankar P."/>
            <person name="Meher P.K."/>
            <person name="Koringa P.G."/>
            <person name="Iquebal M.A."/>
            <person name="Das S.P."/>
            <person name="Bit A."/>
            <person name="Patnaik S."/>
            <person name="Patel N."/>
            <person name="Shah T.M."/>
            <person name="Hinsu A."/>
            <person name="Jena J.K."/>
        </authorList>
    </citation>
    <scope>NUCLEOTIDE SEQUENCE</scope>
    <source>
        <strain evidence="8">CIFAMagur01</strain>
        <tissue evidence="8">Testis</tissue>
    </source>
</reference>
<keyword evidence="2" id="KW-0678">Repressor</keyword>
<evidence type="ECO:0000256" key="1">
    <source>
        <dbReference type="ARBA" id="ARBA00004123"/>
    </source>
</evidence>
<dbReference type="CDD" id="cd18627">
    <property type="entry name" value="CD_polycomb_like"/>
    <property type="match status" value="1"/>
</dbReference>
<dbReference type="Proteomes" id="UP000727407">
    <property type="component" value="Unassembled WGS sequence"/>
</dbReference>
<dbReference type="PANTHER" id="PTHR46389:SF1">
    <property type="entry name" value="CHROMOBOX PROTEIN HOMOLOG 8"/>
    <property type="match status" value="1"/>
</dbReference>
<dbReference type="Pfam" id="PF00385">
    <property type="entry name" value="Chromo"/>
    <property type="match status" value="1"/>
</dbReference>
<organism evidence="8 9">
    <name type="scientific">Clarias magur</name>
    <name type="common">Asian catfish</name>
    <name type="synonym">Macropteronotus magur</name>
    <dbReference type="NCBI Taxonomy" id="1594786"/>
    <lineage>
        <taxon>Eukaryota</taxon>
        <taxon>Metazoa</taxon>
        <taxon>Chordata</taxon>
        <taxon>Craniata</taxon>
        <taxon>Vertebrata</taxon>
        <taxon>Euteleostomi</taxon>
        <taxon>Actinopterygii</taxon>
        <taxon>Neopterygii</taxon>
        <taxon>Teleostei</taxon>
        <taxon>Ostariophysi</taxon>
        <taxon>Siluriformes</taxon>
        <taxon>Clariidae</taxon>
        <taxon>Clarias</taxon>
    </lineage>
</organism>
<dbReference type="PANTHER" id="PTHR46389">
    <property type="entry name" value="POLYCOMB GROUP PROTEIN PC"/>
    <property type="match status" value="1"/>
</dbReference>
<dbReference type="GO" id="GO:0000122">
    <property type="term" value="P:negative regulation of transcription by RNA polymerase II"/>
    <property type="evidence" value="ECO:0007669"/>
    <property type="project" value="TreeGrafter"/>
</dbReference>
<dbReference type="GO" id="GO:0000785">
    <property type="term" value="C:chromatin"/>
    <property type="evidence" value="ECO:0007669"/>
    <property type="project" value="TreeGrafter"/>
</dbReference>
<evidence type="ECO:0000313" key="9">
    <source>
        <dbReference type="Proteomes" id="UP000727407"/>
    </source>
</evidence>
<feature type="non-terminal residue" evidence="8">
    <location>
        <position position="502"/>
    </location>
</feature>
<dbReference type="Gene3D" id="2.40.50.40">
    <property type="match status" value="1"/>
</dbReference>
<dbReference type="EMBL" id="QNUK01000103">
    <property type="protein sequence ID" value="KAF5901855.1"/>
    <property type="molecule type" value="Genomic_DNA"/>
</dbReference>
<evidence type="ECO:0000256" key="6">
    <source>
        <dbReference type="SAM" id="MobiDB-lite"/>
    </source>
</evidence>
<dbReference type="GO" id="GO:0035102">
    <property type="term" value="C:PRC1 complex"/>
    <property type="evidence" value="ECO:0007669"/>
    <property type="project" value="TreeGrafter"/>
</dbReference>
<dbReference type="PROSITE" id="PS50013">
    <property type="entry name" value="CHROMO_2"/>
    <property type="match status" value="1"/>
</dbReference>
<keyword evidence="5" id="KW-0539">Nucleus</keyword>
<evidence type="ECO:0000259" key="7">
    <source>
        <dbReference type="PROSITE" id="PS50013"/>
    </source>
</evidence>
<feature type="compositionally biased region" description="Basic and acidic residues" evidence="6">
    <location>
        <begin position="138"/>
        <end position="151"/>
    </location>
</feature>
<evidence type="ECO:0000313" key="8">
    <source>
        <dbReference type="EMBL" id="KAF5901855.1"/>
    </source>
</evidence>
<dbReference type="OrthoDB" id="1918685at2759"/>
<dbReference type="InterPro" id="IPR023780">
    <property type="entry name" value="Chromo_domain"/>
</dbReference>
<accession>A0A8J4TTZ1</accession>
<gene>
    <name evidence="8" type="primary">cbx8a</name>
    <name evidence="8" type="ORF">DAT39_008425</name>
</gene>
<evidence type="ECO:0000256" key="4">
    <source>
        <dbReference type="ARBA" id="ARBA00023163"/>
    </source>
</evidence>